<evidence type="ECO:0000313" key="3">
    <source>
        <dbReference type="EMBL" id="MCV9888044.1"/>
    </source>
</evidence>
<dbReference type="CDD" id="cd08252">
    <property type="entry name" value="AL_MDR"/>
    <property type="match status" value="1"/>
</dbReference>
<dbReference type="SMART" id="SM00829">
    <property type="entry name" value="PKS_ER"/>
    <property type="match status" value="1"/>
</dbReference>
<gene>
    <name evidence="3" type="ORF">OIH86_20570</name>
</gene>
<feature type="domain" description="Enoyl reductase (ER)" evidence="2">
    <location>
        <begin position="17"/>
        <end position="336"/>
    </location>
</feature>
<name>A0ABT3DLV2_9BACI</name>
<keyword evidence="4" id="KW-1185">Reference proteome</keyword>
<accession>A0ABT3DLV2</accession>
<dbReference type="InterPro" id="IPR002364">
    <property type="entry name" value="Quin_OxRdtase/zeta-crystal_CS"/>
</dbReference>
<dbReference type="Gene3D" id="3.40.50.720">
    <property type="entry name" value="NAD(P)-binding Rossmann-like Domain"/>
    <property type="match status" value="1"/>
</dbReference>
<dbReference type="Pfam" id="PF08240">
    <property type="entry name" value="ADH_N"/>
    <property type="match status" value="1"/>
</dbReference>
<organism evidence="3 4">
    <name type="scientific">Metabacillus halosaccharovorans</name>
    <dbReference type="NCBI Taxonomy" id="930124"/>
    <lineage>
        <taxon>Bacteria</taxon>
        <taxon>Bacillati</taxon>
        <taxon>Bacillota</taxon>
        <taxon>Bacilli</taxon>
        <taxon>Bacillales</taxon>
        <taxon>Bacillaceae</taxon>
        <taxon>Metabacillus</taxon>
    </lineage>
</organism>
<dbReference type="InterPro" id="IPR014182">
    <property type="entry name" value="ADH_Zn_typ-1"/>
</dbReference>
<comment type="similarity">
    <text evidence="1">Belongs to the zinc-containing alcohol dehydrogenase family. Quinone oxidoreductase subfamily.</text>
</comment>
<dbReference type="InterPro" id="IPR013154">
    <property type="entry name" value="ADH-like_N"/>
</dbReference>
<evidence type="ECO:0000256" key="1">
    <source>
        <dbReference type="RuleBase" id="RU364000"/>
    </source>
</evidence>
<dbReference type="EMBL" id="JAOYEY010000048">
    <property type="protein sequence ID" value="MCV9888044.1"/>
    <property type="molecule type" value="Genomic_DNA"/>
</dbReference>
<dbReference type="Gene3D" id="3.90.180.10">
    <property type="entry name" value="Medium-chain alcohol dehydrogenases, catalytic domain"/>
    <property type="match status" value="1"/>
</dbReference>
<evidence type="ECO:0000259" key="2">
    <source>
        <dbReference type="SMART" id="SM00829"/>
    </source>
</evidence>
<dbReference type="Proteomes" id="UP001526147">
    <property type="component" value="Unassembled WGS sequence"/>
</dbReference>
<keyword evidence="1" id="KW-0862">Zinc</keyword>
<dbReference type="SUPFAM" id="SSF50129">
    <property type="entry name" value="GroES-like"/>
    <property type="match status" value="1"/>
</dbReference>
<dbReference type="NCBIfam" id="TIGR02817">
    <property type="entry name" value="adh_fam_1"/>
    <property type="match status" value="1"/>
</dbReference>
<dbReference type="PANTHER" id="PTHR43482:SF1">
    <property type="entry name" value="PROTEIN AST1-RELATED"/>
    <property type="match status" value="1"/>
</dbReference>
<sequence>MKAIGLYKYLPIEHKESLIEENIDRPVPTQRDLLVKINAISINPVDVKVRSPKEKEEEALKILGWDACGVVEEVGPDCSIFKPGDKVYYAGSITRPGSYSEYQLVDERIVGKKPETLSDAEAAALPLTAITAWEGLFDRLGIELHNKQENTNKTILIIGGAGGVGSAAIQLAKLAGLTVISTASREESTKWVKELGSDLVINHHQSFRPQLEKFGYSEVDYIFCLNNTDQHWESMGDVIIPQGKICSIVENSKPLDLNVLKSKSATFVWEFMFTRAMYQTADMVKQHELLTSLSQLIEEGKFRTTLKETISPINADNLRKAHEMVETGQMIGKVVLESF</sequence>
<dbReference type="PANTHER" id="PTHR43482">
    <property type="entry name" value="PROTEIN AST1-RELATED"/>
    <property type="match status" value="1"/>
</dbReference>
<evidence type="ECO:0000313" key="4">
    <source>
        <dbReference type="Proteomes" id="UP001526147"/>
    </source>
</evidence>
<keyword evidence="1" id="KW-0479">Metal-binding</keyword>
<reference evidence="3 4" key="1">
    <citation type="submission" date="2022-10" db="EMBL/GenBank/DDBJ databases">
        <title>Draft genome assembly of moderately radiation resistant bacterium Metabacillus halosaccharovorans.</title>
        <authorList>
            <person name="Pal S."/>
            <person name="Gopinathan A."/>
        </authorList>
    </citation>
    <scope>NUCLEOTIDE SEQUENCE [LARGE SCALE GENOMIC DNA]</scope>
    <source>
        <strain evidence="3 4">VITHBRA001</strain>
    </source>
</reference>
<keyword evidence="1" id="KW-0560">Oxidoreductase</keyword>
<dbReference type="Pfam" id="PF13602">
    <property type="entry name" value="ADH_zinc_N_2"/>
    <property type="match status" value="1"/>
</dbReference>
<proteinExistence type="inferred from homology"/>
<comment type="caution">
    <text evidence="3">The sequence shown here is derived from an EMBL/GenBank/DDBJ whole genome shotgun (WGS) entry which is preliminary data.</text>
</comment>
<dbReference type="InterPro" id="IPR020843">
    <property type="entry name" value="ER"/>
</dbReference>
<dbReference type="InterPro" id="IPR036291">
    <property type="entry name" value="NAD(P)-bd_dom_sf"/>
</dbReference>
<dbReference type="InterPro" id="IPR052585">
    <property type="entry name" value="Lipid_raft_assoc_Zn_ADH"/>
</dbReference>
<dbReference type="SUPFAM" id="SSF51735">
    <property type="entry name" value="NAD(P)-binding Rossmann-fold domains"/>
    <property type="match status" value="1"/>
</dbReference>
<dbReference type="PROSITE" id="PS01162">
    <property type="entry name" value="QOR_ZETA_CRYSTAL"/>
    <property type="match status" value="1"/>
</dbReference>
<protein>
    <recommendedName>
        <fullName evidence="1">Zinc-type alcohol dehydrogenase-like protein</fullName>
    </recommendedName>
</protein>
<dbReference type="RefSeq" id="WP_264144247.1">
    <property type="nucleotide sequence ID" value="NZ_JAOYEY010000048.1"/>
</dbReference>
<dbReference type="InterPro" id="IPR011032">
    <property type="entry name" value="GroES-like_sf"/>
</dbReference>